<reference evidence="2" key="1">
    <citation type="submission" date="2021-01" db="EMBL/GenBank/DDBJ databases">
        <authorList>
            <person name="Corre E."/>
            <person name="Pelletier E."/>
            <person name="Niang G."/>
            <person name="Scheremetjew M."/>
            <person name="Finn R."/>
            <person name="Kale V."/>
            <person name="Holt S."/>
            <person name="Cochrane G."/>
            <person name="Meng A."/>
            <person name="Brown T."/>
            <person name="Cohen L."/>
        </authorList>
    </citation>
    <scope>NUCLEOTIDE SEQUENCE</scope>
    <source>
        <strain evidence="2">CCMP1413</strain>
    </source>
</reference>
<dbReference type="GO" id="GO:0005886">
    <property type="term" value="C:plasma membrane"/>
    <property type="evidence" value="ECO:0007669"/>
    <property type="project" value="InterPro"/>
</dbReference>
<dbReference type="AlphaFoldDB" id="A0A6U0Q327"/>
<evidence type="ECO:0000313" key="2">
    <source>
        <dbReference type="EMBL" id="CAD8246988.1"/>
    </source>
</evidence>
<dbReference type="InterPro" id="IPR019319">
    <property type="entry name" value="Plg-R(KT)"/>
</dbReference>
<organism evidence="2">
    <name type="scientific">Prasinoderma coloniale</name>
    <dbReference type="NCBI Taxonomy" id="156133"/>
    <lineage>
        <taxon>Eukaryota</taxon>
        <taxon>Viridiplantae</taxon>
        <taxon>Prasinodermophyta</taxon>
        <taxon>Prasinodermophyceae</taxon>
        <taxon>Prasinodermales</taxon>
        <taxon>Prasinodermaceae</taxon>
        <taxon>Prasinoderma</taxon>
    </lineage>
</organism>
<gene>
    <name evidence="1" type="ORF">PCOL08062_LOCUS9934</name>
    <name evidence="2" type="ORF">PCOL08062_LOCUS9935</name>
</gene>
<accession>A0A6U0Q327</accession>
<dbReference type="EMBL" id="HBDZ01012956">
    <property type="protein sequence ID" value="CAD8246988.1"/>
    <property type="molecule type" value="Transcribed_RNA"/>
</dbReference>
<dbReference type="PANTHER" id="PTHR13411">
    <property type="entry name" value="PLASMINOGEN RECEPTOR (KT)"/>
    <property type="match status" value="1"/>
</dbReference>
<dbReference type="PANTHER" id="PTHR13411:SF6">
    <property type="entry name" value="PLASMINOGEN RECEPTOR (KT)"/>
    <property type="match status" value="1"/>
</dbReference>
<protein>
    <submittedName>
        <fullName evidence="2">Uncharacterized protein</fullName>
    </submittedName>
</protein>
<sequence>MGNALSAIPKGMIEGQREMQLKVRETQMALQIAGARELLPWLGCGLCTALLIGAAGIARGQGPGGGVAAVPLSFVTAYQYDWAYGGKMERIKAHAAAILAEERASSAPRLAPPDGNSLVSGEAYARLFGAGRGFAAEGGK</sequence>
<dbReference type="Pfam" id="PF10166">
    <property type="entry name" value="DUF2368"/>
    <property type="match status" value="1"/>
</dbReference>
<dbReference type="EMBL" id="HBDZ01012955">
    <property type="protein sequence ID" value="CAD8246986.1"/>
    <property type="molecule type" value="Transcribed_RNA"/>
</dbReference>
<name>A0A6U0Q327_9VIRI</name>
<evidence type="ECO:0000313" key="1">
    <source>
        <dbReference type="EMBL" id="CAD8246986.1"/>
    </source>
</evidence>
<proteinExistence type="predicted"/>